<dbReference type="Pfam" id="PF08146">
    <property type="entry name" value="BP28CT"/>
    <property type="match status" value="1"/>
</dbReference>
<feature type="region of interest" description="Disordered" evidence="7">
    <location>
        <begin position="1121"/>
        <end position="1150"/>
    </location>
</feature>
<keyword evidence="5" id="KW-0539">Nucleus</keyword>
<keyword evidence="6" id="KW-0687">Ribonucleoprotein</keyword>
<dbReference type="PANTHER" id="PTHR13457">
    <property type="entry name" value="BAP28"/>
    <property type="match status" value="1"/>
</dbReference>
<dbReference type="GO" id="GO:0034455">
    <property type="term" value="C:t-UTP complex"/>
    <property type="evidence" value="ECO:0007669"/>
    <property type="project" value="TreeGrafter"/>
</dbReference>
<dbReference type="InterPro" id="IPR040191">
    <property type="entry name" value="UTP10"/>
</dbReference>
<proteinExistence type="inferred from homology"/>
<feature type="compositionally biased region" description="Low complexity" evidence="7">
    <location>
        <begin position="1132"/>
        <end position="1150"/>
    </location>
</feature>
<feature type="region of interest" description="Disordered" evidence="7">
    <location>
        <begin position="1470"/>
        <end position="1495"/>
    </location>
</feature>
<gene>
    <name evidence="9" type="ORF">CEUSTIGMA_g7777.t1</name>
</gene>
<feature type="compositionally biased region" description="Polar residues" evidence="7">
    <location>
        <begin position="1397"/>
        <end position="1408"/>
    </location>
</feature>
<dbReference type="GO" id="GO:0045943">
    <property type="term" value="P:positive regulation of transcription by RNA polymerase I"/>
    <property type="evidence" value="ECO:0007669"/>
    <property type="project" value="TreeGrafter"/>
</dbReference>
<evidence type="ECO:0000256" key="5">
    <source>
        <dbReference type="ARBA" id="ARBA00023242"/>
    </source>
</evidence>
<feature type="compositionally biased region" description="Acidic residues" evidence="7">
    <location>
        <begin position="1472"/>
        <end position="1481"/>
    </location>
</feature>
<keyword evidence="4" id="KW-0698">rRNA processing</keyword>
<dbReference type="InterPro" id="IPR016024">
    <property type="entry name" value="ARM-type_fold"/>
</dbReference>
<evidence type="ECO:0000256" key="1">
    <source>
        <dbReference type="ARBA" id="ARBA00004604"/>
    </source>
</evidence>
<dbReference type="InterPro" id="IPR056473">
    <property type="entry name" value="HEAT_Utp10/HEAT1"/>
</dbReference>
<dbReference type="PANTHER" id="PTHR13457:SF1">
    <property type="entry name" value="HEAT REPEAT-CONTAINING PROTEIN 1"/>
    <property type="match status" value="1"/>
</dbReference>
<dbReference type="OrthoDB" id="31183at2759"/>
<dbReference type="EMBL" id="BEGY01000051">
    <property type="protein sequence ID" value="GAX80339.1"/>
    <property type="molecule type" value="Genomic_DNA"/>
</dbReference>
<dbReference type="InterPro" id="IPR022125">
    <property type="entry name" value="U3snoRNP10_N"/>
</dbReference>
<reference evidence="9 10" key="1">
    <citation type="submission" date="2017-08" db="EMBL/GenBank/DDBJ databases">
        <title>Acidophilic green algal genome provides insights into adaptation to an acidic environment.</title>
        <authorList>
            <person name="Hirooka S."/>
            <person name="Hirose Y."/>
            <person name="Kanesaki Y."/>
            <person name="Higuchi S."/>
            <person name="Fujiwara T."/>
            <person name="Onuma R."/>
            <person name="Era A."/>
            <person name="Ohbayashi R."/>
            <person name="Uzuka A."/>
            <person name="Nozaki H."/>
            <person name="Yoshikawa H."/>
            <person name="Miyagishima S.Y."/>
        </authorList>
    </citation>
    <scope>NUCLEOTIDE SEQUENCE [LARGE SCALE GENOMIC DNA]</scope>
    <source>
        <strain evidence="9 10">NIES-2499</strain>
    </source>
</reference>
<feature type="compositionally biased region" description="Low complexity" evidence="7">
    <location>
        <begin position="409"/>
        <end position="429"/>
    </location>
</feature>
<organism evidence="9 10">
    <name type="scientific">Chlamydomonas eustigma</name>
    <dbReference type="NCBI Taxonomy" id="1157962"/>
    <lineage>
        <taxon>Eukaryota</taxon>
        <taxon>Viridiplantae</taxon>
        <taxon>Chlorophyta</taxon>
        <taxon>core chlorophytes</taxon>
        <taxon>Chlorophyceae</taxon>
        <taxon>CS clade</taxon>
        <taxon>Chlamydomonadales</taxon>
        <taxon>Chlamydomonadaceae</taxon>
        <taxon>Chlamydomonas</taxon>
    </lineage>
</organism>
<dbReference type="Proteomes" id="UP000232323">
    <property type="component" value="Unassembled WGS sequence"/>
</dbReference>
<dbReference type="GO" id="GO:0000462">
    <property type="term" value="P:maturation of SSU-rRNA from tricistronic rRNA transcript (SSU-rRNA, 5.8S rRNA, LSU-rRNA)"/>
    <property type="evidence" value="ECO:0007669"/>
    <property type="project" value="TreeGrafter"/>
</dbReference>
<dbReference type="Pfam" id="PF12397">
    <property type="entry name" value="U3snoRNP10"/>
    <property type="match status" value="1"/>
</dbReference>
<feature type="region of interest" description="Disordered" evidence="7">
    <location>
        <begin position="1377"/>
        <end position="1408"/>
    </location>
</feature>
<evidence type="ECO:0000256" key="4">
    <source>
        <dbReference type="ARBA" id="ARBA00022552"/>
    </source>
</evidence>
<dbReference type="SUPFAM" id="SSF48371">
    <property type="entry name" value="ARM repeat"/>
    <property type="match status" value="2"/>
</dbReference>
<dbReference type="Pfam" id="PF23243">
    <property type="entry name" value="HEAT_HEATR1"/>
    <property type="match status" value="1"/>
</dbReference>
<dbReference type="GO" id="GO:0030515">
    <property type="term" value="F:snoRNA binding"/>
    <property type="evidence" value="ECO:0007669"/>
    <property type="project" value="TreeGrafter"/>
</dbReference>
<comment type="subcellular location">
    <subcellularLocation>
        <location evidence="1">Nucleus</location>
        <location evidence="1">Nucleolus</location>
    </subcellularLocation>
</comment>
<feature type="region of interest" description="Disordered" evidence="7">
    <location>
        <begin position="465"/>
        <end position="494"/>
    </location>
</feature>
<dbReference type="SMART" id="SM01036">
    <property type="entry name" value="BP28CT"/>
    <property type="match status" value="1"/>
</dbReference>
<comment type="caution">
    <text evidence="9">The sequence shown here is derived from an EMBL/GenBank/DDBJ whole genome shotgun (WGS) entry which is preliminary data.</text>
</comment>
<dbReference type="GO" id="GO:0032040">
    <property type="term" value="C:small-subunit processome"/>
    <property type="evidence" value="ECO:0007669"/>
    <property type="project" value="TreeGrafter"/>
</dbReference>
<feature type="region of interest" description="Disordered" evidence="7">
    <location>
        <begin position="403"/>
        <end position="429"/>
    </location>
</feature>
<evidence type="ECO:0000256" key="7">
    <source>
        <dbReference type="SAM" id="MobiDB-lite"/>
    </source>
</evidence>
<feature type="compositionally biased region" description="Polar residues" evidence="7">
    <location>
        <begin position="823"/>
        <end position="837"/>
    </location>
</feature>
<dbReference type="STRING" id="1157962.A0A250XBR0"/>
<name>A0A250XBR0_9CHLO</name>
<feature type="domain" description="BP28 C-terminal" evidence="8">
    <location>
        <begin position="2129"/>
        <end position="2307"/>
    </location>
</feature>
<protein>
    <recommendedName>
        <fullName evidence="8">BP28 C-terminal domain-containing protein</fullName>
    </recommendedName>
</protein>
<evidence type="ECO:0000256" key="2">
    <source>
        <dbReference type="ARBA" id="ARBA00010559"/>
    </source>
</evidence>
<dbReference type="GO" id="GO:0030686">
    <property type="term" value="C:90S preribosome"/>
    <property type="evidence" value="ECO:0007669"/>
    <property type="project" value="TreeGrafter"/>
</dbReference>
<keyword evidence="3" id="KW-0690">Ribosome biogenesis</keyword>
<evidence type="ECO:0000259" key="8">
    <source>
        <dbReference type="SMART" id="SM01036"/>
    </source>
</evidence>
<evidence type="ECO:0000256" key="6">
    <source>
        <dbReference type="ARBA" id="ARBA00023274"/>
    </source>
</evidence>
<dbReference type="InterPro" id="IPR012954">
    <property type="entry name" value="BP28_C_dom"/>
</dbReference>
<evidence type="ECO:0000313" key="9">
    <source>
        <dbReference type="EMBL" id="GAX80339.1"/>
    </source>
</evidence>
<accession>A0A250XBR0</accession>
<keyword evidence="10" id="KW-1185">Reference proteome</keyword>
<feature type="region of interest" description="Disordered" evidence="7">
    <location>
        <begin position="809"/>
        <end position="837"/>
    </location>
</feature>
<comment type="similarity">
    <text evidence="2">Belongs to the HEATR1/UTP10 family.</text>
</comment>
<evidence type="ECO:0000313" key="10">
    <source>
        <dbReference type="Proteomes" id="UP000232323"/>
    </source>
</evidence>
<evidence type="ECO:0000256" key="3">
    <source>
        <dbReference type="ARBA" id="ARBA00022517"/>
    </source>
</evidence>
<sequence>MSSTLAQQLSQVAKLQKQSTAIKKIRGKLSLLYDQQKAADVDLSTIYGIGCQGLDELIKLEPKFAQYRESLFSQAATTLHRDQQTPDVLQHIDETITSFLFLLTEFYLTPGAFKALEYLIRRYRVNEFHVETILLSAMPYHSTNEFVRLVQCLALDNSSGWTWLSRMQENGAAMPRQVLVERSSHDKALLKSLCEGARRLGRKRGYSKTYLSFYAVVMCELISSMAKVPEELVEQLLPYIVEGLSTEACPDYRAATLMLVTELCTQTPLSHSFISAVIVSMVQGMEADQKDHLQTILLVLSHMAASQPDLSDLPSSAIKVLFSVPTLCRELSGLEASRVRLQPLLRLITQTLTSWFTRHSSSFIKEAEACLIDMIRSGLLSHQARSLTSDLLQAAAAAAAGEASHARVSPSSKKSGGQGSGSQALNGSGSSAVTAVKRVLVALERRHPEAVDSAINALLLKPGYQPRNLRSPDAKGTQARGPKDDQDDEDEPLQKNTREQQLMYQVVLEAFAGTAHVPCGESGLTLLAAASAPQAGVRRQALMQLDVLLSSESLSQETSAQLHACALSGLTDDDWSCVEAVLDMNKLQALPAMALLPALQTLLLRLSPLLLAPSKHQESAGILAVAKKALMAMASAATAPAYIPDQQLLRQCLLILMDITMAPIHAYGAARTAVKAAKVLLESPGCRGSIYCHLAAALSQYSEPEVQPLAPDLKPAAAKKLRKEWRMGHALELRQHAVSRISTAILENPFLAPELLLLATSNHAEGNIRVESQDLDPLHRLDQHLNARHLILLSMHAALLLRALPTASSSAGAPLSESKNKTKSASVKSGVTSPPSTSLDPLIFESLKSLCLSELEALLSSAGTSAAALLDSRLVVTELIDVRTGAPSLDHLQQSISGPMHQLHGTMLSHVLLTALSAISATAVSAGPSVENAEASDEKLLNSFCRLAALQPASIFQEHLLHLVRAALPQPQQQQRFLQQLYAAPPSSSISSHTQVAALKLQLVLLLPANAAPTPTRVHKGEAAASANPKQQQPSYTPFLLAAACSDTPAVRSAASECFSMLTNAASPQASVIEIVLSALGRQASVISADPTAAVQLLRSCFFSSSNASAPPATAVAEAAASSVKSRRKSTKASGESSSGQDSGSGAGSATVRTATSATLLALDATGKRSLLKSLSDMLESLIGCSDADVHAATVLLRSLLPPDDDDNDAFLQDSLQVLADPCLLQAQSLVKSCSSPLGCCLSTALVSGLSAPLMRVLTATSVISSSSRFGGQVAAHLAELLVKLPTSTNALLLHPLRLAVLQAMARDSAILPALYSCDSAQARYCFQALVSAAATDPSEECRRAARSALEAADVEADMLVPILTAATAAMAQKQQQQPDSVVVVNPTPSKKRTKATLPSKTNMSSATTVADTNSLEFHSLEEGLSSSVMVLELLQWKTGISRPEAVLKAVQELTEQLWPLVGSISVLTEKEQEDEEEEQVDVVARKQSGSSSSTSYPSSLAGYAAQLALSGMEALLREHMGDSVASASAKASLLSVIRPTLAVKAAQDAPDSALRNAALSVVSLLAGLMPQAVLEHVLQVLSVINQSAAIQGDQHSQAVSAAAMKALAPAWLAAGREAAALWVQVIGALPDVQSHRRPALLTALMNSVPKESGLPVALLILIQKSAESHHTAVNTMPSRQNFEAVKKFTSTSSSDEWLLDLATHLAAQAAPSDCLSALAMLLRNSVHASQGRAHAVLPRMAVAFTTTQLKAKHISRKVPGAGSPLSDGSEIQQACKAIMEEVMSQMQSLTLPMQQQQQQDTAPGQSTKSLQRACKAALEGLYRLLEALQAVLPSDAYLKALDALAHHDSDKLKRRALKLFSDKVRLLPGELEALADIPERERKEHEGRLAVAALLPCAMLQNNVSADVQDLSPLSKQALLFAVSAAAVTFGKLRPESVLAALPAVLACGEDGNTGVRGSSFVALAAATQAVGMRMVPLLPAAMKATLSAGQAAARRLQVSSAVVAAAAADDDDDDVAQGKLNVEEAAAVELAAVLAALGALVKVLGAFLSPYLKEMLGLLMDPSVLQCSQVDCTAAAAAVRDEATAVVPARLLLEPLFAQLPKAIQAGLPSTLALIQAVTSVVERMETKVAAAYHEQVFLFLLRVLDIRAVAPSSLKECVHEAEAAAVKAVVALVMKLTESRFKPLFLRLVEWAAAAAHTGEQLDMEAASISVATARQITLFAVADALTDRLRSVFVPYHRYLLDKAVKHLTGSTSALAQPRKKQRKQLDGAPVAADASVSFESWLLNMRVLRSIHRALMYDTSGFFDSEKLDRLLQPLVSQLEAIPPPAVAALLACQCKDSALDGYLLSSLKASQQASLGVLHEAYDAMGVAVVAVLVQLGIAANTDTFWKPLNHRVLMCTRSSVVRTRLLAIEVVVQLVERLREEYLVLLPETIPFIAELLEDPDLAVEARTQRLVSLFEELSGEKLDQFLKT</sequence>